<evidence type="ECO:0000313" key="13">
    <source>
        <dbReference type="Proteomes" id="UP001500620"/>
    </source>
</evidence>
<evidence type="ECO:0000256" key="2">
    <source>
        <dbReference type="ARBA" id="ARBA00010752"/>
    </source>
</evidence>
<dbReference type="PANTHER" id="PTHR30478:SF0">
    <property type="entry name" value="BETA SLIDING CLAMP"/>
    <property type="match status" value="1"/>
</dbReference>
<dbReference type="SMART" id="SM00480">
    <property type="entry name" value="POL3Bc"/>
    <property type="match status" value="1"/>
</dbReference>
<evidence type="ECO:0000256" key="1">
    <source>
        <dbReference type="ARBA" id="ARBA00004496"/>
    </source>
</evidence>
<evidence type="ECO:0000256" key="4">
    <source>
        <dbReference type="ARBA" id="ARBA00022679"/>
    </source>
</evidence>
<evidence type="ECO:0000256" key="8">
    <source>
        <dbReference type="ARBA" id="ARBA00023125"/>
    </source>
</evidence>
<dbReference type="Pfam" id="PF02767">
    <property type="entry name" value="DNA_pol3_beta_2"/>
    <property type="match status" value="1"/>
</dbReference>
<dbReference type="Gene3D" id="3.10.150.10">
    <property type="entry name" value="DNA Polymerase III, subunit A, domain 2"/>
    <property type="match status" value="3"/>
</dbReference>
<dbReference type="EMBL" id="BAABAT010000008">
    <property type="protein sequence ID" value="GAA4249753.1"/>
    <property type="molecule type" value="Genomic_DNA"/>
</dbReference>
<comment type="similarity">
    <text evidence="2">Belongs to the beta sliding clamp family.</text>
</comment>
<keyword evidence="8" id="KW-0238">DNA-binding</keyword>
<feature type="domain" description="DNA polymerase III beta sliding clamp central" evidence="10">
    <location>
        <begin position="134"/>
        <end position="241"/>
    </location>
</feature>
<name>A0ABP8D882_9ACTN</name>
<feature type="domain" description="DNA polymerase III beta sliding clamp N-terminal" evidence="9">
    <location>
        <begin position="13"/>
        <end position="114"/>
    </location>
</feature>
<keyword evidence="3" id="KW-0963">Cytoplasm</keyword>
<dbReference type="InterPro" id="IPR022637">
    <property type="entry name" value="DNA_polIII_beta_cen"/>
</dbReference>
<protein>
    <submittedName>
        <fullName evidence="12">DNA polymerase III subunit beta</fullName>
    </submittedName>
</protein>
<dbReference type="CDD" id="cd00140">
    <property type="entry name" value="beta_clamp"/>
    <property type="match status" value="1"/>
</dbReference>
<evidence type="ECO:0000256" key="7">
    <source>
        <dbReference type="ARBA" id="ARBA00022932"/>
    </source>
</evidence>
<gene>
    <name evidence="12" type="ORF">GCM10022255_035130</name>
</gene>
<organism evidence="12 13">
    <name type="scientific">Dactylosporangium darangshiense</name>
    <dbReference type="NCBI Taxonomy" id="579108"/>
    <lineage>
        <taxon>Bacteria</taxon>
        <taxon>Bacillati</taxon>
        <taxon>Actinomycetota</taxon>
        <taxon>Actinomycetes</taxon>
        <taxon>Micromonosporales</taxon>
        <taxon>Micromonosporaceae</taxon>
        <taxon>Dactylosporangium</taxon>
    </lineage>
</organism>
<evidence type="ECO:0000256" key="6">
    <source>
        <dbReference type="ARBA" id="ARBA00022705"/>
    </source>
</evidence>
<dbReference type="RefSeq" id="WP_345127973.1">
    <property type="nucleotide sequence ID" value="NZ_BAABAT010000008.1"/>
</dbReference>
<keyword evidence="4" id="KW-0808">Transferase</keyword>
<evidence type="ECO:0000259" key="10">
    <source>
        <dbReference type="Pfam" id="PF02767"/>
    </source>
</evidence>
<keyword evidence="13" id="KW-1185">Reference proteome</keyword>
<evidence type="ECO:0000259" key="9">
    <source>
        <dbReference type="Pfam" id="PF00712"/>
    </source>
</evidence>
<evidence type="ECO:0000256" key="5">
    <source>
        <dbReference type="ARBA" id="ARBA00022695"/>
    </source>
</evidence>
<dbReference type="Proteomes" id="UP001500620">
    <property type="component" value="Unassembled WGS sequence"/>
</dbReference>
<keyword evidence="6" id="KW-0235">DNA replication</keyword>
<dbReference type="InterPro" id="IPR046938">
    <property type="entry name" value="DNA_clamp_sf"/>
</dbReference>
<proteinExistence type="inferred from homology"/>
<accession>A0ABP8D882</accession>
<dbReference type="InterPro" id="IPR001001">
    <property type="entry name" value="DNA_polIII_beta"/>
</dbReference>
<keyword evidence="7" id="KW-0239">DNA-directed DNA polymerase</keyword>
<keyword evidence="5" id="KW-0548">Nucleotidyltransferase</keyword>
<evidence type="ECO:0000259" key="11">
    <source>
        <dbReference type="Pfam" id="PF02768"/>
    </source>
</evidence>
<evidence type="ECO:0000313" key="12">
    <source>
        <dbReference type="EMBL" id="GAA4249753.1"/>
    </source>
</evidence>
<dbReference type="InterPro" id="IPR022634">
    <property type="entry name" value="DNA_polIII_beta_N"/>
</dbReference>
<evidence type="ECO:0000256" key="3">
    <source>
        <dbReference type="ARBA" id="ARBA00022490"/>
    </source>
</evidence>
<comment type="subcellular location">
    <subcellularLocation>
        <location evidence="1">Cytoplasm</location>
    </subcellularLocation>
</comment>
<reference evidence="13" key="1">
    <citation type="journal article" date="2019" name="Int. J. Syst. Evol. Microbiol.">
        <title>The Global Catalogue of Microorganisms (GCM) 10K type strain sequencing project: providing services to taxonomists for standard genome sequencing and annotation.</title>
        <authorList>
            <consortium name="The Broad Institute Genomics Platform"/>
            <consortium name="The Broad Institute Genome Sequencing Center for Infectious Disease"/>
            <person name="Wu L."/>
            <person name="Ma J."/>
        </authorList>
    </citation>
    <scope>NUCLEOTIDE SEQUENCE [LARGE SCALE GENOMIC DNA]</scope>
    <source>
        <strain evidence="13">JCM 17441</strain>
    </source>
</reference>
<dbReference type="InterPro" id="IPR022635">
    <property type="entry name" value="DNA_polIII_beta_C"/>
</dbReference>
<feature type="domain" description="DNA polymerase III beta sliding clamp C-terminal" evidence="11">
    <location>
        <begin position="254"/>
        <end position="363"/>
    </location>
</feature>
<dbReference type="PANTHER" id="PTHR30478">
    <property type="entry name" value="DNA POLYMERASE III SUBUNIT BETA"/>
    <property type="match status" value="1"/>
</dbReference>
<comment type="caution">
    <text evidence="12">The sequence shown here is derived from an EMBL/GenBank/DDBJ whole genome shotgun (WGS) entry which is preliminary data.</text>
</comment>
<dbReference type="Pfam" id="PF00712">
    <property type="entry name" value="DNA_pol3_beta"/>
    <property type="match status" value="1"/>
</dbReference>
<sequence>MTRALDATAPVRHLAEAAALAVRLLTGRSPHPVHSAVLLHGGEDGLTLSATDGALTVRLHVPATVHEPGEALVSRRGLADTLAGLDPPEARLVAEGSRVAVRVPGGRFALPVLADTWPPTAELPAETGRAPGAALRTAAAAVAGAASREHALPIFTGVRVRAAAGSVSLLATDRYRLAAATVPIESTAPFDALVPAGLLARVAPVLGRAETVALHCGGDLFALSWPGGSVTTPTLGDAFPDAQFDRLLDVAPECVAEVESDTLAHAVDRAAAYAGQQGRITLQSIEGALLVRASDPLRGESEETVKATVRSGQATRSYQARLLGDALRAFAGEPVQLRIQPALRATEVTTATADLRYLIVPMRQPDPS</sequence>
<dbReference type="SUPFAM" id="SSF55979">
    <property type="entry name" value="DNA clamp"/>
    <property type="match status" value="3"/>
</dbReference>
<dbReference type="Pfam" id="PF02768">
    <property type="entry name" value="DNA_pol3_beta_3"/>
    <property type="match status" value="1"/>
</dbReference>